<reference evidence="2 3" key="1">
    <citation type="submission" date="2016-08" db="EMBL/GenBank/DDBJ databases">
        <authorList>
            <consortium name="Lentinula edodes genome sequencing consortium"/>
            <person name="Sakamoto Y."/>
            <person name="Nakade K."/>
            <person name="Sato S."/>
            <person name="Yoshida Y."/>
            <person name="Miyazaki K."/>
            <person name="Natsume S."/>
            <person name="Konno N."/>
        </authorList>
    </citation>
    <scope>NUCLEOTIDE SEQUENCE [LARGE SCALE GENOMIC DNA]</scope>
    <source>
        <strain evidence="2 3">NBRC 111202</strain>
    </source>
</reference>
<feature type="region of interest" description="Disordered" evidence="1">
    <location>
        <begin position="1"/>
        <end position="90"/>
    </location>
</feature>
<protein>
    <submittedName>
        <fullName evidence="2">GRAM domain-containing protein YSP2</fullName>
    </submittedName>
</protein>
<evidence type="ECO:0000313" key="2">
    <source>
        <dbReference type="EMBL" id="GAW04055.1"/>
    </source>
</evidence>
<organism evidence="2 3">
    <name type="scientific">Lentinula edodes</name>
    <name type="common">Shiitake mushroom</name>
    <name type="synonym">Lentinus edodes</name>
    <dbReference type="NCBI Taxonomy" id="5353"/>
    <lineage>
        <taxon>Eukaryota</taxon>
        <taxon>Fungi</taxon>
        <taxon>Dikarya</taxon>
        <taxon>Basidiomycota</taxon>
        <taxon>Agaricomycotina</taxon>
        <taxon>Agaricomycetes</taxon>
        <taxon>Agaricomycetidae</taxon>
        <taxon>Agaricales</taxon>
        <taxon>Marasmiineae</taxon>
        <taxon>Omphalotaceae</taxon>
        <taxon>Lentinula</taxon>
    </lineage>
</organism>
<reference evidence="2 3" key="2">
    <citation type="submission" date="2017-02" db="EMBL/GenBank/DDBJ databases">
        <title>A genome survey and senescence transcriptome analysis in Lentinula edodes.</title>
        <authorList>
            <person name="Sakamoto Y."/>
            <person name="Nakade K."/>
            <person name="Sato S."/>
            <person name="Yoshida Y."/>
            <person name="Miyazaki K."/>
            <person name="Natsume S."/>
            <person name="Konno N."/>
        </authorList>
    </citation>
    <scope>NUCLEOTIDE SEQUENCE [LARGE SCALE GENOMIC DNA]</scope>
    <source>
        <strain evidence="2 3">NBRC 111202</strain>
    </source>
</reference>
<dbReference type="Proteomes" id="UP000188533">
    <property type="component" value="Unassembled WGS sequence"/>
</dbReference>
<name>A0A1Q3EA01_LENED</name>
<evidence type="ECO:0000256" key="1">
    <source>
        <dbReference type="SAM" id="MobiDB-lite"/>
    </source>
</evidence>
<keyword evidence="3" id="KW-1185">Reference proteome</keyword>
<comment type="caution">
    <text evidence="2">The sequence shown here is derived from an EMBL/GenBank/DDBJ whole genome shotgun (WGS) entry which is preliminary data.</text>
</comment>
<accession>A0A1Q3EA01</accession>
<gene>
    <name evidence="2" type="ORF">LENED_005821</name>
</gene>
<dbReference type="EMBL" id="BDGU01000175">
    <property type="protein sequence ID" value="GAW04055.1"/>
    <property type="molecule type" value="Genomic_DNA"/>
</dbReference>
<proteinExistence type="predicted"/>
<feature type="compositionally biased region" description="Low complexity" evidence="1">
    <location>
        <begin position="52"/>
        <end position="64"/>
    </location>
</feature>
<dbReference type="AlphaFoldDB" id="A0A1Q3EA01"/>
<sequence>MTPIVESPTSEYPSPSDEVPASTALVSKSQLNSTSGLLSSPRRDADAASIRSTNTNASPPNSSSSKKKEASKPWRRQPTSKPTGLCPTAATILTSSSTTYKSDWDLSFE</sequence>
<feature type="compositionally biased region" description="Polar residues" evidence="1">
    <location>
        <begin position="24"/>
        <end position="38"/>
    </location>
</feature>
<evidence type="ECO:0000313" key="3">
    <source>
        <dbReference type="Proteomes" id="UP000188533"/>
    </source>
</evidence>